<dbReference type="SMART" id="SM00062">
    <property type="entry name" value="PBPb"/>
    <property type="match status" value="1"/>
</dbReference>
<dbReference type="RefSeq" id="WP_312396966.1">
    <property type="nucleotide sequence ID" value="NZ_BAABLN010000017.1"/>
</dbReference>
<evidence type="ECO:0000313" key="3">
    <source>
        <dbReference type="EMBL" id="GAA4697788.1"/>
    </source>
</evidence>
<dbReference type="Proteomes" id="UP001501446">
    <property type="component" value="Unassembled WGS sequence"/>
</dbReference>
<dbReference type="InterPro" id="IPR001638">
    <property type="entry name" value="Solute-binding_3/MltF_N"/>
</dbReference>
<evidence type="ECO:0000259" key="2">
    <source>
        <dbReference type="SMART" id="SM00062"/>
    </source>
</evidence>
<dbReference type="EMBL" id="BAABLN010000017">
    <property type="protein sequence ID" value="GAA4697788.1"/>
    <property type="molecule type" value="Genomic_DNA"/>
</dbReference>
<reference evidence="4" key="1">
    <citation type="journal article" date="2019" name="Int. J. Syst. Evol. Microbiol.">
        <title>The Global Catalogue of Microorganisms (GCM) 10K type strain sequencing project: providing services to taxonomists for standard genome sequencing and annotation.</title>
        <authorList>
            <consortium name="The Broad Institute Genomics Platform"/>
            <consortium name="The Broad Institute Genome Sequencing Center for Infectious Disease"/>
            <person name="Wu L."/>
            <person name="Ma J."/>
        </authorList>
    </citation>
    <scope>NUCLEOTIDE SEQUENCE [LARGE SCALE GENOMIC DNA]</scope>
    <source>
        <strain evidence="4">JCM 18958</strain>
    </source>
</reference>
<organism evidence="3 4">
    <name type="scientific">Kocuria gwangalliensis</name>
    <dbReference type="NCBI Taxonomy" id="501592"/>
    <lineage>
        <taxon>Bacteria</taxon>
        <taxon>Bacillati</taxon>
        <taxon>Actinomycetota</taxon>
        <taxon>Actinomycetes</taxon>
        <taxon>Micrococcales</taxon>
        <taxon>Micrococcaceae</taxon>
        <taxon>Kocuria</taxon>
    </lineage>
</organism>
<keyword evidence="4" id="KW-1185">Reference proteome</keyword>
<feature type="domain" description="Solute-binding protein family 3/N-terminal" evidence="2">
    <location>
        <begin position="46"/>
        <end position="230"/>
    </location>
</feature>
<dbReference type="PANTHER" id="PTHR35936:SF17">
    <property type="entry name" value="ARGININE-BINDING EXTRACELLULAR PROTEIN ARTP"/>
    <property type="match status" value="1"/>
</dbReference>
<name>A0ABP8WYN9_9MICC</name>
<dbReference type="SUPFAM" id="SSF53850">
    <property type="entry name" value="Periplasmic binding protein-like II"/>
    <property type="match status" value="1"/>
</dbReference>
<dbReference type="Pfam" id="PF00497">
    <property type="entry name" value="SBP_bac_3"/>
    <property type="match status" value="1"/>
</dbReference>
<accession>A0ABP8WYN9</accession>
<gene>
    <name evidence="3" type="ORF">GCM10025781_14850</name>
</gene>
<evidence type="ECO:0000256" key="1">
    <source>
        <dbReference type="ARBA" id="ARBA00022729"/>
    </source>
</evidence>
<evidence type="ECO:0000313" key="4">
    <source>
        <dbReference type="Proteomes" id="UP001501446"/>
    </source>
</evidence>
<dbReference type="PANTHER" id="PTHR35936">
    <property type="entry name" value="MEMBRANE-BOUND LYTIC MUREIN TRANSGLYCOSYLASE F"/>
    <property type="match status" value="1"/>
</dbReference>
<sequence length="232" mass="25159">MAYLRRFTSFLATLVALFTVLAVNVPGAVAMPLHPAQETGGGSGKTYVIATDTLFAPFEFRDSSGELTGIDIKIMEAVAEDQGFQVEWCSLGFNAALQALSADQADGVIAGMSITDERKEVYDFSDPYFTGTMTLAVNEDQADEILSWDDLLDKRLMMKTGSMSKEVARERQDQYGYEITSLDQTTTLVESVKSGNADVLMDDYPVIAYGVQQGSGLVTVVSRSRPATTVSL</sequence>
<proteinExistence type="predicted"/>
<keyword evidence="1" id="KW-0732">Signal</keyword>
<protein>
    <recommendedName>
        <fullName evidence="2">Solute-binding protein family 3/N-terminal domain-containing protein</fullName>
    </recommendedName>
</protein>
<dbReference type="Gene3D" id="3.40.190.10">
    <property type="entry name" value="Periplasmic binding protein-like II"/>
    <property type="match status" value="2"/>
</dbReference>
<comment type="caution">
    <text evidence="3">The sequence shown here is derived from an EMBL/GenBank/DDBJ whole genome shotgun (WGS) entry which is preliminary data.</text>
</comment>